<protein>
    <recommendedName>
        <fullName evidence="4">DUF4864 domain-containing protein</fullName>
    </recommendedName>
</protein>
<gene>
    <name evidence="2" type="ORF">JI749_09015</name>
</gene>
<organism evidence="2 3">
    <name type="scientific">Devosia oryziradicis</name>
    <dbReference type="NCBI Taxonomy" id="2801335"/>
    <lineage>
        <taxon>Bacteria</taxon>
        <taxon>Pseudomonadati</taxon>
        <taxon>Pseudomonadota</taxon>
        <taxon>Alphaproteobacteria</taxon>
        <taxon>Hyphomicrobiales</taxon>
        <taxon>Devosiaceae</taxon>
        <taxon>Devosia</taxon>
    </lineage>
</organism>
<evidence type="ECO:0000313" key="2">
    <source>
        <dbReference type="EMBL" id="QQR34535.1"/>
    </source>
</evidence>
<accession>A0ABX7BRG7</accession>
<keyword evidence="1" id="KW-0472">Membrane</keyword>
<keyword evidence="1" id="KW-1133">Transmembrane helix</keyword>
<proteinExistence type="predicted"/>
<keyword evidence="3" id="KW-1185">Reference proteome</keyword>
<feature type="transmembrane region" description="Helical" evidence="1">
    <location>
        <begin position="6"/>
        <end position="25"/>
    </location>
</feature>
<name>A0ABX7BRG7_9HYPH</name>
<dbReference type="EMBL" id="CP068047">
    <property type="protein sequence ID" value="QQR34535.1"/>
    <property type="molecule type" value="Genomic_DNA"/>
</dbReference>
<dbReference type="Proteomes" id="UP000595460">
    <property type="component" value="Chromosome"/>
</dbReference>
<sequence>MKALFWIGGIALVIAALVFGGMRLFSDLSARSDKAAMFADTVAATVTDAWDLKTLAPFADEAFYSSIAAEPAAWQTYALLGPAINDPKCRVTNIEVVNGRANALAHCPGKFEKGSGTLRISVSDYSGEWRVTAFKLEL</sequence>
<evidence type="ECO:0008006" key="4">
    <source>
        <dbReference type="Google" id="ProtNLM"/>
    </source>
</evidence>
<evidence type="ECO:0000313" key="3">
    <source>
        <dbReference type="Proteomes" id="UP000595460"/>
    </source>
</evidence>
<reference evidence="2 3" key="1">
    <citation type="submission" date="2021-01" db="EMBL/GenBank/DDBJ databases">
        <title>Genome seq and assembly of Devosia sp. G19.</title>
        <authorList>
            <person name="Chhetri G."/>
        </authorList>
    </citation>
    <scope>NUCLEOTIDE SEQUENCE [LARGE SCALE GENOMIC DNA]</scope>
    <source>
        <strain evidence="2 3">G19</strain>
    </source>
</reference>
<dbReference type="RefSeq" id="WP_201652357.1">
    <property type="nucleotide sequence ID" value="NZ_CP068047.1"/>
</dbReference>
<evidence type="ECO:0000256" key="1">
    <source>
        <dbReference type="SAM" id="Phobius"/>
    </source>
</evidence>
<keyword evidence="1" id="KW-0812">Transmembrane</keyword>